<dbReference type="InterPro" id="IPR006119">
    <property type="entry name" value="Resolv_N"/>
</dbReference>
<reference evidence="4" key="1">
    <citation type="submission" date="2015-07" db="EMBL/GenBank/DDBJ databases">
        <title>Near-Complete Genome Sequence of the Cellulolytic Bacterium Bacteroides (Pseudobacteroides) cellulosolvens ATCC 35603.</title>
        <authorList>
            <person name="Dassa B."/>
            <person name="Utturkar S.M."/>
            <person name="Klingeman D.M."/>
            <person name="Hurt R.A."/>
            <person name="Keller M."/>
            <person name="Xu J."/>
            <person name="Reddy Y.H.K."/>
            <person name="Borovok I."/>
            <person name="Grinberg I.R."/>
            <person name="Lamed R."/>
            <person name="Zhivin O."/>
            <person name="Bayer E.A."/>
            <person name="Brown S.D."/>
        </authorList>
    </citation>
    <scope>NUCLEOTIDE SEQUENCE [LARGE SCALE GENOMIC DNA]</scope>
    <source>
        <strain evidence="4">DSM 2933</strain>
    </source>
</reference>
<dbReference type="eggNOG" id="COG1961">
    <property type="taxonomic scope" value="Bacteria"/>
</dbReference>
<dbReference type="InterPro" id="IPR050639">
    <property type="entry name" value="SSR_resolvase"/>
</dbReference>
<evidence type="ECO:0000313" key="4">
    <source>
        <dbReference type="Proteomes" id="UP000036923"/>
    </source>
</evidence>
<dbReference type="InterPro" id="IPR038109">
    <property type="entry name" value="DNA_bind_recomb_sf"/>
</dbReference>
<dbReference type="Pfam" id="PF07508">
    <property type="entry name" value="Recombinase"/>
    <property type="match status" value="1"/>
</dbReference>
<dbReference type="OrthoDB" id="9781670at2"/>
<protein>
    <submittedName>
        <fullName evidence="3">Resolvase domain-containing protein</fullName>
    </submittedName>
</protein>
<dbReference type="EMBL" id="LGTC01000001">
    <property type="protein sequence ID" value="KNY25201.1"/>
    <property type="molecule type" value="Genomic_DNA"/>
</dbReference>
<dbReference type="PROSITE" id="PS51737">
    <property type="entry name" value="RECOMBINASE_DNA_BIND"/>
    <property type="match status" value="1"/>
</dbReference>
<feature type="domain" description="Resolvase/invertase-type recombinase catalytic" evidence="1">
    <location>
        <begin position="1"/>
        <end position="144"/>
    </location>
</feature>
<dbReference type="InterPro" id="IPR011109">
    <property type="entry name" value="DNA_bind_recombinase_dom"/>
</dbReference>
<dbReference type="Proteomes" id="UP000036923">
    <property type="component" value="Unassembled WGS sequence"/>
</dbReference>
<dbReference type="PANTHER" id="PTHR30461">
    <property type="entry name" value="DNA-INVERTASE FROM LAMBDOID PROPHAGE"/>
    <property type="match status" value="1"/>
</dbReference>
<keyword evidence="4" id="KW-1185">Reference proteome</keyword>
<name>A0A0L6JH97_9FIRM</name>
<dbReference type="RefSeq" id="WP_036946462.1">
    <property type="nucleotide sequence ID" value="NZ_KN050763.1"/>
</dbReference>
<dbReference type="PANTHER" id="PTHR30461:SF23">
    <property type="entry name" value="DNA RECOMBINASE-RELATED"/>
    <property type="match status" value="1"/>
</dbReference>
<dbReference type="AlphaFoldDB" id="A0A0L6JH97"/>
<dbReference type="SMART" id="SM00857">
    <property type="entry name" value="Resolvase"/>
    <property type="match status" value="1"/>
</dbReference>
<accession>A0A0L6JH97</accession>
<gene>
    <name evidence="3" type="ORF">Bccel_0458</name>
</gene>
<dbReference type="SUPFAM" id="SSF53041">
    <property type="entry name" value="Resolvase-like"/>
    <property type="match status" value="1"/>
</dbReference>
<dbReference type="CDD" id="cd00338">
    <property type="entry name" value="Ser_Recombinase"/>
    <property type="match status" value="1"/>
</dbReference>
<dbReference type="InterPro" id="IPR036162">
    <property type="entry name" value="Resolvase-like_N_sf"/>
</dbReference>
<dbReference type="Gene3D" id="3.90.1750.20">
    <property type="entry name" value="Putative Large Serine Recombinase, Chain B, Domain 2"/>
    <property type="match status" value="1"/>
</dbReference>
<feature type="domain" description="Recombinase" evidence="2">
    <location>
        <begin position="151"/>
        <end position="262"/>
    </location>
</feature>
<evidence type="ECO:0000313" key="3">
    <source>
        <dbReference type="EMBL" id="KNY25201.1"/>
    </source>
</evidence>
<evidence type="ECO:0000259" key="1">
    <source>
        <dbReference type="PROSITE" id="PS51736"/>
    </source>
</evidence>
<organism evidence="3 4">
    <name type="scientific">Pseudobacteroides cellulosolvens ATCC 35603 = DSM 2933</name>
    <dbReference type="NCBI Taxonomy" id="398512"/>
    <lineage>
        <taxon>Bacteria</taxon>
        <taxon>Bacillati</taxon>
        <taxon>Bacillota</taxon>
        <taxon>Clostridia</taxon>
        <taxon>Eubacteriales</taxon>
        <taxon>Oscillospiraceae</taxon>
        <taxon>Pseudobacteroides</taxon>
    </lineage>
</organism>
<comment type="caution">
    <text evidence="3">The sequence shown here is derived from an EMBL/GenBank/DDBJ whole genome shotgun (WGS) entry which is preliminary data.</text>
</comment>
<dbReference type="InterPro" id="IPR025827">
    <property type="entry name" value="Zn_ribbon_recom_dom"/>
</dbReference>
<dbReference type="STRING" id="398512.Bccel_0458"/>
<dbReference type="GO" id="GO:0000150">
    <property type="term" value="F:DNA strand exchange activity"/>
    <property type="evidence" value="ECO:0007669"/>
    <property type="project" value="InterPro"/>
</dbReference>
<sequence length="478" mass="55850">MRVSTEEQAKEGYSISAQTDVLTAYCKLYSMNIYKVYSDLGMSGKSIEERAGLNELLDDAEKGCFVYVIVWKISRLSRSLKDLLLLVDRFENKGISFISYSEKFDTSTPVGRMTLQILGSIAEFERNTIVENVKLGLRQRAKEGKWTGNHVFGYDNVDKEIVINENEAELVKRIYEMYVEENLGFRKIADTLNTQGYRTKRNGMFGHDYIRRILTNPVYIGRVRHQMKDGKEYYEVKGIHEPIISKELFERVKDKINKHTRTRLKVRNIHALAGLLRCCNCGSNMIGSFSNANGRVYRYYKCSKYHRQGGTACTSYMINADRIEEEVLKRVGEIVKKTVIIDMVAEEICNVTYDRGEMNVKELEKIDNELGRLTILKNKYFKLFENDKVDPVMFADRLDEIREQMEDLKKRKIEVKNQRDKTHLDITSTEIEGYIRSFDKVLEYVSSEEKKELLHYMIKSIELDEEKKIRNIDLRFPI</sequence>
<evidence type="ECO:0000259" key="2">
    <source>
        <dbReference type="PROSITE" id="PS51737"/>
    </source>
</evidence>
<dbReference type="Gene3D" id="3.40.50.1390">
    <property type="entry name" value="Resolvase, N-terminal catalytic domain"/>
    <property type="match status" value="1"/>
</dbReference>
<proteinExistence type="predicted"/>
<dbReference type="PROSITE" id="PS51736">
    <property type="entry name" value="RECOMBINASES_3"/>
    <property type="match status" value="1"/>
</dbReference>
<dbReference type="Pfam" id="PF13408">
    <property type="entry name" value="Zn_ribbon_recom"/>
    <property type="match status" value="1"/>
</dbReference>
<dbReference type="GO" id="GO:0003677">
    <property type="term" value="F:DNA binding"/>
    <property type="evidence" value="ECO:0007669"/>
    <property type="project" value="InterPro"/>
</dbReference>
<dbReference type="Pfam" id="PF00239">
    <property type="entry name" value="Resolvase"/>
    <property type="match status" value="1"/>
</dbReference>